<feature type="transmembrane region" description="Helical" evidence="5">
    <location>
        <begin position="110"/>
        <end position="130"/>
    </location>
</feature>
<feature type="transmembrane region" description="Helical" evidence="5">
    <location>
        <begin position="183"/>
        <end position="202"/>
    </location>
</feature>
<proteinExistence type="predicted"/>
<dbReference type="OrthoDB" id="6154409at2759"/>
<feature type="transmembrane region" description="Helical" evidence="5">
    <location>
        <begin position="84"/>
        <end position="103"/>
    </location>
</feature>
<reference evidence="6" key="1">
    <citation type="submission" date="2021-03" db="EMBL/GenBank/DDBJ databases">
        <authorList>
            <person name="Bekaert M."/>
        </authorList>
    </citation>
    <scope>NUCLEOTIDE SEQUENCE</scope>
</reference>
<sequence>MKFDDILTQIGSFGPYQKRNYVLLMIGWILTGPFMGLSVFINGIPEHRCQIWPRLRRRGQGSVHQRLIDEYIGMEWVGPSRRTFVGLVIALIGPVGSLFYILISYYVRQWNWIIIALTLPIGLFLALWWMVASMVFYGLSLNTGMLYGDYYINFLLSILMEFPGHALPIFMIDRIDLQPLTTALAMIGKLFSTAAFATIYVISAEVFPTAIRNAGMGSSSCWARVGGMISPFIADTVCTLYEH</sequence>
<comment type="caution">
    <text evidence="6">The sequence shown here is derived from an EMBL/GenBank/DDBJ whole genome shotgun (WGS) entry which is preliminary data.</text>
</comment>
<keyword evidence="4 5" id="KW-0472">Membrane</keyword>
<dbReference type="SUPFAM" id="SSF103473">
    <property type="entry name" value="MFS general substrate transporter"/>
    <property type="match status" value="1"/>
</dbReference>
<dbReference type="EMBL" id="CAJPWZ010003330">
    <property type="protein sequence ID" value="CAG2257563.1"/>
    <property type="molecule type" value="Genomic_DNA"/>
</dbReference>
<evidence type="ECO:0000256" key="4">
    <source>
        <dbReference type="ARBA" id="ARBA00023136"/>
    </source>
</evidence>
<feature type="transmembrane region" description="Helical" evidence="5">
    <location>
        <begin position="21"/>
        <end position="44"/>
    </location>
</feature>
<dbReference type="GO" id="GO:0016020">
    <property type="term" value="C:membrane"/>
    <property type="evidence" value="ECO:0007669"/>
    <property type="project" value="UniProtKB-SubCell"/>
</dbReference>
<evidence type="ECO:0000256" key="2">
    <source>
        <dbReference type="ARBA" id="ARBA00022692"/>
    </source>
</evidence>
<feature type="transmembrane region" description="Helical" evidence="5">
    <location>
        <begin position="150"/>
        <end position="171"/>
    </location>
</feature>
<keyword evidence="2 5" id="KW-0812">Transmembrane</keyword>
<evidence type="ECO:0000313" key="6">
    <source>
        <dbReference type="EMBL" id="CAG2257563.1"/>
    </source>
</evidence>
<dbReference type="InterPro" id="IPR036259">
    <property type="entry name" value="MFS_trans_sf"/>
</dbReference>
<comment type="subcellular location">
    <subcellularLocation>
        <location evidence="1">Membrane</location>
        <topology evidence="1">Multi-pass membrane protein</topology>
    </subcellularLocation>
</comment>
<evidence type="ECO:0000256" key="5">
    <source>
        <dbReference type="SAM" id="Phobius"/>
    </source>
</evidence>
<accession>A0A8S3VQ22</accession>
<evidence type="ECO:0000313" key="7">
    <source>
        <dbReference type="Proteomes" id="UP000683360"/>
    </source>
</evidence>
<protein>
    <submittedName>
        <fullName evidence="6">SLC22A4_5</fullName>
    </submittedName>
</protein>
<dbReference type="Gene3D" id="1.20.1250.20">
    <property type="entry name" value="MFS general substrate transporter like domains"/>
    <property type="match status" value="1"/>
</dbReference>
<dbReference type="PANTHER" id="PTHR24064">
    <property type="entry name" value="SOLUTE CARRIER FAMILY 22 MEMBER"/>
    <property type="match status" value="1"/>
</dbReference>
<organism evidence="6 7">
    <name type="scientific">Mytilus edulis</name>
    <name type="common">Blue mussel</name>
    <dbReference type="NCBI Taxonomy" id="6550"/>
    <lineage>
        <taxon>Eukaryota</taxon>
        <taxon>Metazoa</taxon>
        <taxon>Spiralia</taxon>
        <taxon>Lophotrochozoa</taxon>
        <taxon>Mollusca</taxon>
        <taxon>Bivalvia</taxon>
        <taxon>Autobranchia</taxon>
        <taxon>Pteriomorphia</taxon>
        <taxon>Mytilida</taxon>
        <taxon>Mytiloidea</taxon>
        <taxon>Mytilidae</taxon>
        <taxon>Mytilinae</taxon>
        <taxon>Mytilus</taxon>
    </lineage>
</organism>
<name>A0A8S3VQ22_MYTED</name>
<evidence type="ECO:0000256" key="3">
    <source>
        <dbReference type="ARBA" id="ARBA00022989"/>
    </source>
</evidence>
<gene>
    <name evidence="6" type="ORF">MEDL_68828</name>
</gene>
<dbReference type="AlphaFoldDB" id="A0A8S3VQ22"/>
<evidence type="ECO:0000256" key="1">
    <source>
        <dbReference type="ARBA" id="ARBA00004141"/>
    </source>
</evidence>
<keyword evidence="3 5" id="KW-1133">Transmembrane helix</keyword>
<keyword evidence="7" id="KW-1185">Reference proteome</keyword>
<dbReference type="Proteomes" id="UP000683360">
    <property type="component" value="Unassembled WGS sequence"/>
</dbReference>